<feature type="signal peptide" evidence="1">
    <location>
        <begin position="1"/>
        <end position="21"/>
    </location>
</feature>
<accession>A0A1H5YDW0</accession>
<keyword evidence="1" id="KW-0732">Signal</keyword>
<evidence type="ECO:0000313" key="4">
    <source>
        <dbReference type="Proteomes" id="UP000236752"/>
    </source>
</evidence>
<dbReference type="Proteomes" id="UP000236752">
    <property type="component" value="Unassembled WGS sequence"/>
</dbReference>
<evidence type="ECO:0000313" key="3">
    <source>
        <dbReference type="EMBL" id="SEG21952.1"/>
    </source>
</evidence>
<feature type="chain" id="PRO_5009290429" description="DUF3859 domain-containing protein" evidence="1">
    <location>
        <begin position="22"/>
        <end position="178"/>
    </location>
</feature>
<sequence>MTSLRLITGFCLTLTAPAAWASAEYDASTLWLEQGVFCAVPIVDEMPAPGTAAGKIELFEGIPEFQWVTNEVPAVENISFGIKTEALDGRVYDNVILTLTHPEFRDSGINVQRYVTSLGGVGTSINAYSFDTLEEMEPGIWTFSATRDGELIYRASFRVVPPALSPEIAAACGGLPLS</sequence>
<dbReference type="AlphaFoldDB" id="A0A1H5YDW0"/>
<reference evidence="3 4" key="1">
    <citation type="submission" date="2016-10" db="EMBL/GenBank/DDBJ databases">
        <authorList>
            <person name="de Groot N.N."/>
        </authorList>
    </citation>
    <scope>NUCLEOTIDE SEQUENCE [LARGE SCALE GENOMIC DNA]</scope>
    <source>
        <strain evidence="3 4">DSM 26915</strain>
    </source>
</reference>
<dbReference type="InterPro" id="IPR024331">
    <property type="entry name" value="DUF3859"/>
</dbReference>
<name>A0A1H5YDW0_9RHOB</name>
<keyword evidence="4" id="KW-1185">Reference proteome</keyword>
<dbReference type="Pfam" id="PF12975">
    <property type="entry name" value="DUF3859"/>
    <property type="match status" value="1"/>
</dbReference>
<proteinExistence type="predicted"/>
<dbReference type="OrthoDB" id="7864302at2"/>
<feature type="domain" description="DUF3859" evidence="2">
    <location>
        <begin position="32"/>
        <end position="159"/>
    </location>
</feature>
<organism evidence="3 4">
    <name type="scientific">Thalassococcus halodurans</name>
    <dbReference type="NCBI Taxonomy" id="373675"/>
    <lineage>
        <taxon>Bacteria</taxon>
        <taxon>Pseudomonadati</taxon>
        <taxon>Pseudomonadota</taxon>
        <taxon>Alphaproteobacteria</taxon>
        <taxon>Rhodobacterales</taxon>
        <taxon>Roseobacteraceae</taxon>
        <taxon>Thalassococcus</taxon>
    </lineage>
</organism>
<dbReference type="Gene3D" id="2.60.40.2390">
    <property type="match status" value="1"/>
</dbReference>
<evidence type="ECO:0000256" key="1">
    <source>
        <dbReference type="SAM" id="SignalP"/>
    </source>
</evidence>
<protein>
    <recommendedName>
        <fullName evidence="2">DUF3859 domain-containing protein</fullName>
    </recommendedName>
</protein>
<evidence type="ECO:0000259" key="2">
    <source>
        <dbReference type="Pfam" id="PF12975"/>
    </source>
</evidence>
<dbReference type="EMBL" id="FNUZ01000003">
    <property type="protein sequence ID" value="SEG21952.1"/>
    <property type="molecule type" value="Genomic_DNA"/>
</dbReference>
<dbReference type="RefSeq" id="WP_103910380.1">
    <property type="nucleotide sequence ID" value="NZ_FNUZ01000003.1"/>
</dbReference>
<gene>
    <name evidence="3" type="ORF">SAMN04488045_2032</name>
</gene>